<organism evidence="8">
    <name type="scientific">sediment metagenome</name>
    <dbReference type="NCBI Taxonomy" id="749907"/>
    <lineage>
        <taxon>unclassified sequences</taxon>
        <taxon>metagenomes</taxon>
        <taxon>ecological metagenomes</taxon>
    </lineage>
</organism>
<accession>D9PLY9</accession>
<keyword evidence="3 6" id="KW-0812">Transmembrane</keyword>
<evidence type="ECO:0000256" key="1">
    <source>
        <dbReference type="ARBA" id="ARBA00004651"/>
    </source>
</evidence>
<dbReference type="InterPro" id="IPR052159">
    <property type="entry name" value="Competence_DNA_uptake"/>
</dbReference>
<evidence type="ECO:0000256" key="4">
    <source>
        <dbReference type="ARBA" id="ARBA00022989"/>
    </source>
</evidence>
<evidence type="ECO:0000259" key="7">
    <source>
        <dbReference type="Pfam" id="PF03772"/>
    </source>
</evidence>
<dbReference type="PANTHER" id="PTHR30619:SF1">
    <property type="entry name" value="RECOMBINATION PROTEIN 2"/>
    <property type="match status" value="1"/>
</dbReference>
<dbReference type="EMBL" id="ADZX01000783">
    <property type="protein sequence ID" value="EFK95415.1"/>
    <property type="molecule type" value="Genomic_DNA"/>
</dbReference>
<evidence type="ECO:0000256" key="5">
    <source>
        <dbReference type="ARBA" id="ARBA00023136"/>
    </source>
</evidence>
<comment type="caution">
    <text evidence="8">The sequence shown here is derived from an EMBL/GenBank/DDBJ whole genome shotgun (WGS) entry which is preliminary data.</text>
</comment>
<dbReference type="Pfam" id="PF03772">
    <property type="entry name" value="Competence"/>
    <property type="match status" value="1"/>
</dbReference>
<dbReference type="NCBIfam" id="TIGR00360">
    <property type="entry name" value="ComEC_N-term"/>
    <property type="match status" value="1"/>
</dbReference>
<reference evidence="8" key="2">
    <citation type="journal article" date="2011" name="Microb. Ecol.">
        <title>Taxonomic and Functional Metagenomic Profiling of the Microbial Community in the Anoxic Sediment of a Sub-saline Shallow Lake (Laguna de Carrizo, Central Spain).</title>
        <authorList>
            <person name="Ferrer M."/>
            <person name="Guazzaroni M.E."/>
            <person name="Richter M."/>
            <person name="Garcia-Salamanca A."/>
            <person name="Yarza P."/>
            <person name="Suarez-Suarez A."/>
            <person name="Solano J."/>
            <person name="Alcaide M."/>
            <person name="van Dillewijn P."/>
            <person name="Molina-Henares M.A."/>
            <person name="Lopez-Cortes N."/>
            <person name="Al-Ramahi Y."/>
            <person name="Guerrero C."/>
            <person name="Acosta A."/>
            <person name="de Eugenio L.I."/>
            <person name="Martinez V."/>
            <person name="Marques S."/>
            <person name="Rojo F."/>
            <person name="Santero E."/>
            <person name="Genilloud O."/>
            <person name="Perez-Perez J."/>
            <person name="Rossello-Mora R."/>
            <person name="Ramos J.L."/>
        </authorList>
    </citation>
    <scope>NUCLEOTIDE SEQUENCE</scope>
</reference>
<keyword evidence="5 6" id="KW-0472">Membrane</keyword>
<feature type="transmembrane region" description="Helical" evidence="6">
    <location>
        <begin position="403"/>
        <end position="422"/>
    </location>
</feature>
<proteinExistence type="predicted"/>
<feature type="transmembrane region" description="Helical" evidence="6">
    <location>
        <begin position="209"/>
        <end position="228"/>
    </location>
</feature>
<dbReference type="InterPro" id="IPR004477">
    <property type="entry name" value="ComEC_N"/>
</dbReference>
<keyword evidence="2" id="KW-1003">Cell membrane</keyword>
<feature type="domain" description="ComEC/Rec2-related protein" evidence="7">
    <location>
        <begin position="158"/>
        <end position="371"/>
    </location>
</feature>
<feature type="transmembrane region" description="Helical" evidence="6">
    <location>
        <begin position="305"/>
        <end position="323"/>
    </location>
</feature>
<comment type="subcellular location">
    <subcellularLocation>
        <location evidence="1">Cell membrane</location>
        <topology evidence="1">Multi-pass membrane protein</topology>
    </subcellularLocation>
</comment>
<evidence type="ECO:0000256" key="3">
    <source>
        <dbReference type="ARBA" id="ARBA00022692"/>
    </source>
</evidence>
<dbReference type="PANTHER" id="PTHR30619">
    <property type="entry name" value="DNA INTERNALIZATION/COMPETENCE PROTEIN COMEC/REC2"/>
    <property type="match status" value="1"/>
</dbReference>
<reference evidence="8" key="1">
    <citation type="submission" date="2010-07" db="EMBL/GenBank/DDBJ databases">
        <authorList>
            <consortium name="CONSOLIDER consortium CSD2007-00005"/>
            <person name="Guazzaroni M.-E."/>
            <person name="Richter M."/>
            <person name="Garcia-Salamanca A."/>
            <person name="Yarza P."/>
            <person name="Ferrer M."/>
        </authorList>
    </citation>
    <scope>NUCLEOTIDE SEQUENCE</scope>
</reference>
<feature type="transmembrane region" description="Helical" evidence="6">
    <location>
        <begin position="166"/>
        <end position="197"/>
    </location>
</feature>
<feature type="transmembrane region" description="Helical" evidence="6">
    <location>
        <begin position="275"/>
        <end position="293"/>
    </location>
</feature>
<keyword evidence="4 6" id="KW-1133">Transmembrane helix</keyword>
<sequence length="423" mass="49038">MKITKPQIFLTTKSFVLTILFFVFLLVVRLGFIYNDYREFITKPFYFTYADVVSIDEKPNAKYPHTLLKLQSDDGLEFYTRSYDSVLEETKRVRVEIFPDSDVTFLKFLGAFFVDSKLKETIPIQKNIKDEIVENIKNQHNDNITSSIYPAIFFNTPLTKEIRDKVVVLGASHLIALSGFNLSILWGVIFGILALIYKPLQSRFFPHRYSVIDLGFIALLFLGVYVYFTDFSPSLIRAYTMVLFGWLILIMGLELVSFSFLAFIVGILLVIYPKFLVSISFWFSVAGVFYIMLVAHHTKNINKYLVGFIIMPISMFLLMQPIVHSIFGQTSIYQLLSIPLELIYVIFYPAMMFLHTIGFGGLIDGWLIWLLNFAPNELKDSIFPLYLLILYLFLSIASIFYRYLFFALLGSSFFYSLYLFAFV</sequence>
<protein>
    <submittedName>
        <fullName evidence="8">DNA uptake protein</fullName>
    </submittedName>
</protein>
<feature type="transmembrane region" description="Helical" evidence="6">
    <location>
        <begin position="15"/>
        <end position="34"/>
    </location>
</feature>
<dbReference type="AlphaFoldDB" id="D9PLY9"/>
<feature type="transmembrane region" description="Helical" evidence="6">
    <location>
        <begin position="343"/>
        <end position="369"/>
    </location>
</feature>
<gene>
    <name evidence="8" type="ORF">LDC_2565</name>
</gene>
<evidence type="ECO:0000256" key="2">
    <source>
        <dbReference type="ARBA" id="ARBA00022475"/>
    </source>
</evidence>
<feature type="transmembrane region" description="Helical" evidence="6">
    <location>
        <begin position="381"/>
        <end position="397"/>
    </location>
</feature>
<name>D9PLY9_9ZZZZ</name>
<feature type="transmembrane region" description="Helical" evidence="6">
    <location>
        <begin position="240"/>
        <end position="269"/>
    </location>
</feature>
<evidence type="ECO:0000256" key="6">
    <source>
        <dbReference type="SAM" id="Phobius"/>
    </source>
</evidence>
<dbReference type="GO" id="GO:0005886">
    <property type="term" value="C:plasma membrane"/>
    <property type="evidence" value="ECO:0007669"/>
    <property type="project" value="UniProtKB-SubCell"/>
</dbReference>
<evidence type="ECO:0000313" key="8">
    <source>
        <dbReference type="EMBL" id="EFK95415.1"/>
    </source>
</evidence>